<keyword evidence="4" id="KW-1185">Reference proteome</keyword>
<dbReference type="PROSITE" id="PS50850">
    <property type="entry name" value="MFS"/>
    <property type="match status" value="1"/>
</dbReference>
<reference evidence="5" key="1">
    <citation type="submission" date="2025-08" db="UniProtKB">
        <authorList>
            <consortium name="RefSeq"/>
        </authorList>
    </citation>
    <scope>IDENTIFICATION</scope>
    <source>
        <tissue evidence="5">Tentacle</tissue>
    </source>
</reference>
<evidence type="ECO:0000313" key="5">
    <source>
        <dbReference type="RefSeq" id="XP_031567498.1"/>
    </source>
</evidence>
<organism evidence="4 5">
    <name type="scientific">Actinia tenebrosa</name>
    <name type="common">Australian red waratah sea anemone</name>
    <dbReference type="NCBI Taxonomy" id="6105"/>
    <lineage>
        <taxon>Eukaryota</taxon>
        <taxon>Metazoa</taxon>
        <taxon>Cnidaria</taxon>
        <taxon>Anthozoa</taxon>
        <taxon>Hexacorallia</taxon>
        <taxon>Actiniaria</taxon>
        <taxon>Actiniidae</taxon>
        <taxon>Actinia</taxon>
    </lineage>
</organism>
<keyword evidence="2" id="KW-0812">Transmembrane</keyword>
<dbReference type="InterPro" id="IPR020846">
    <property type="entry name" value="MFS_dom"/>
</dbReference>
<evidence type="ECO:0000256" key="1">
    <source>
        <dbReference type="ARBA" id="ARBA00004141"/>
    </source>
</evidence>
<dbReference type="GeneID" id="116302325"/>
<feature type="transmembrane region" description="Helical" evidence="2">
    <location>
        <begin position="362"/>
        <end position="388"/>
    </location>
</feature>
<evidence type="ECO:0000256" key="2">
    <source>
        <dbReference type="SAM" id="Phobius"/>
    </source>
</evidence>
<proteinExistence type="predicted"/>
<dbReference type="GO" id="GO:0022857">
    <property type="term" value="F:transmembrane transporter activity"/>
    <property type="evidence" value="ECO:0007669"/>
    <property type="project" value="InterPro"/>
</dbReference>
<feature type="transmembrane region" description="Helical" evidence="2">
    <location>
        <begin position="145"/>
        <end position="164"/>
    </location>
</feature>
<protein>
    <submittedName>
        <fullName evidence="5">Monocarboxylate transporter 8-like isoform X1</fullName>
    </submittedName>
</protein>
<feature type="domain" description="Major facilitator superfamily (MFS) profile" evidence="3">
    <location>
        <begin position="18"/>
        <end position="418"/>
    </location>
</feature>
<dbReference type="InterPro" id="IPR011701">
    <property type="entry name" value="MFS"/>
</dbReference>
<dbReference type="RefSeq" id="XP_031567498.1">
    <property type="nucleotide sequence ID" value="XM_031711638.1"/>
</dbReference>
<feature type="transmembrane region" description="Helical" evidence="2">
    <location>
        <begin position="274"/>
        <end position="293"/>
    </location>
</feature>
<dbReference type="InterPro" id="IPR050327">
    <property type="entry name" value="Proton-linked_MCT"/>
</dbReference>
<feature type="transmembrane region" description="Helical" evidence="2">
    <location>
        <begin position="176"/>
        <end position="194"/>
    </location>
</feature>
<gene>
    <name evidence="5" type="primary">LOC116302325</name>
</gene>
<feature type="transmembrane region" description="Helical" evidence="2">
    <location>
        <begin position="82"/>
        <end position="104"/>
    </location>
</feature>
<dbReference type="AlphaFoldDB" id="A0A6P8IM82"/>
<dbReference type="KEGG" id="aten:116302325"/>
<feature type="transmembrane region" description="Helical" evidence="2">
    <location>
        <begin position="20"/>
        <end position="46"/>
    </location>
</feature>
<dbReference type="GO" id="GO:0016020">
    <property type="term" value="C:membrane"/>
    <property type="evidence" value="ECO:0007669"/>
    <property type="project" value="UniProtKB-SubCell"/>
</dbReference>
<dbReference type="Pfam" id="PF07690">
    <property type="entry name" value="MFS_1"/>
    <property type="match status" value="1"/>
</dbReference>
<sequence>MACCWWKKLSSDKDNTWSWILCFLAAFSNALHFGVSLSFGVLLPYLLDHFKESIDKTATAGSVAIAITFLATLPAGKLVDYFGLRVVSLAGSLICALSLLLTSFAKSIVVIYFTYSLGFGVGSSFLYTASMFVTTKYFKKRRATAVGIVCAGGGCGYLAMGPLIQLSLNELGIATSFRIMAGVLFLPGIFSLLYSSDTKTAMKTEERREDLDTRPLKKVHVKKKMVDCLIWKNPSYTVNIASLTLASLAHYIPQLYLVENCETLGISAMKASQLLIFIGLATIFTRTTIGFLLNYPRVSSSLVFQCSQLLDAFVHLTIPFANKYEHFVIVSVLYGCADGAFCTTLNHILLTYVRKPEQVSAAFGYGCIVNSMTIAAGAPLAGILIQYYNSYSPAFFAGAGVLFISSMIPSVYLFIEGIISQCCKHPRRNLESTIAKLCPKHKLECEHSKDKERLQPDPVGPSLTAVNIGVFI</sequence>
<dbReference type="SUPFAM" id="SSF103473">
    <property type="entry name" value="MFS general substrate transporter"/>
    <property type="match status" value="1"/>
</dbReference>
<name>A0A6P8IM82_ACTTE</name>
<comment type="subcellular location">
    <subcellularLocation>
        <location evidence="1">Membrane</location>
        <topology evidence="1">Multi-pass membrane protein</topology>
    </subcellularLocation>
</comment>
<feature type="transmembrane region" description="Helical" evidence="2">
    <location>
        <begin position="327"/>
        <end position="350"/>
    </location>
</feature>
<dbReference type="InterPro" id="IPR036259">
    <property type="entry name" value="MFS_trans_sf"/>
</dbReference>
<evidence type="ECO:0000313" key="4">
    <source>
        <dbReference type="Proteomes" id="UP000515163"/>
    </source>
</evidence>
<dbReference type="OrthoDB" id="5987452at2759"/>
<dbReference type="InParanoid" id="A0A6P8IM82"/>
<evidence type="ECO:0000259" key="3">
    <source>
        <dbReference type="PROSITE" id="PS50850"/>
    </source>
</evidence>
<accession>A0A6P8IM82</accession>
<keyword evidence="2" id="KW-1133">Transmembrane helix</keyword>
<feature type="transmembrane region" description="Helical" evidence="2">
    <location>
        <begin position="58"/>
        <end position="75"/>
    </location>
</feature>
<keyword evidence="2" id="KW-0472">Membrane</keyword>
<feature type="transmembrane region" description="Helical" evidence="2">
    <location>
        <begin position="110"/>
        <end position="133"/>
    </location>
</feature>
<dbReference type="PANTHER" id="PTHR11360:SF251">
    <property type="entry name" value="MAJOR FACILITATOR SUPERFAMILY (MFS) PROFILE DOMAIN-CONTAINING PROTEIN"/>
    <property type="match status" value="1"/>
</dbReference>
<dbReference type="Proteomes" id="UP000515163">
    <property type="component" value="Unplaced"/>
</dbReference>
<feature type="transmembrane region" description="Helical" evidence="2">
    <location>
        <begin position="394"/>
        <end position="415"/>
    </location>
</feature>
<dbReference type="Gene3D" id="1.20.1250.20">
    <property type="entry name" value="MFS general substrate transporter like domains"/>
    <property type="match status" value="2"/>
</dbReference>
<dbReference type="PANTHER" id="PTHR11360">
    <property type="entry name" value="MONOCARBOXYLATE TRANSPORTER"/>
    <property type="match status" value="1"/>
</dbReference>